<sequence>MDSIKEITSAELQEMLGQGEKISLIDVREEEEVANGMIEGAVHIPLREIPEAIESMDKQTEYVLICHSGMRSMNAALFMQEEGFVVRNLVGGMMKWDGELII</sequence>
<dbReference type="InterPro" id="IPR036873">
    <property type="entry name" value="Rhodanese-like_dom_sf"/>
</dbReference>
<organism evidence="2 3">
    <name type="scientific">Sediminibacillus dalangtanensis</name>
    <dbReference type="NCBI Taxonomy" id="2729421"/>
    <lineage>
        <taxon>Bacteria</taxon>
        <taxon>Bacillati</taxon>
        <taxon>Bacillota</taxon>
        <taxon>Bacilli</taxon>
        <taxon>Bacillales</taxon>
        <taxon>Bacillaceae</taxon>
        <taxon>Sediminibacillus</taxon>
    </lineage>
</organism>
<dbReference type="Pfam" id="PF00581">
    <property type="entry name" value="Rhodanese"/>
    <property type="match status" value="1"/>
</dbReference>
<protein>
    <submittedName>
        <fullName evidence="2">Rhodanese-like domain-containing protein</fullName>
    </submittedName>
</protein>
<gene>
    <name evidence="2" type="ORF">ERJ70_13005</name>
</gene>
<evidence type="ECO:0000259" key="1">
    <source>
        <dbReference type="PROSITE" id="PS50206"/>
    </source>
</evidence>
<dbReference type="SMART" id="SM00450">
    <property type="entry name" value="RHOD"/>
    <property type="match status" value="1"/>
</dbReference>
<keyword evidence="3" id="KW-1185">Reference proteome</keyword>
<evidence type="ECO:0000313" key="3">
    <source>
        <dbReference type="Proteomes" id="UP000665043"/>
    </source>
</evidence>
<name>A0ABX7VY51_9BACI</name>
<dbReference type="SUPFAM" id="SSF52821">
    <property type="entry name" value="Rhodanese/Cell cycle control phosphatase"/>
    <property type="match status" value="1"/>
</dbReference>
<dbReference type="Proteomes" id="UP000665043">
    <property type="component" value="Chromosome"/>
</dbReference>
<dbReference type="PANTHER" id="PTHR43031:SF17">
    <property type="entry name" value="SULFURTRANSFERASE YTWF-RELATED"/>
    <property type="match status" value="1"/>
</dbReference>
<dbReference type="EMBL" id="CP046956">
    <property type="protein sequence ID" value="QTN01529.1"/>
    <property type="molecule type" value="Genomic_DNA"/>
</dbReference>
<dbReference type="InterPro" id="IPR001763">
    <property type="entry name" value="Rhodanese-like_dom"/>
</dbReference>
<proteinExistence type="predicted"/>
<dbReference type="PANTHER" id="PTHR43031">
    <property type="entry name" value="FAD-DEPENDENT OXIDOREDUCTASE"/>
    <property type="match status" value="1"/>
</dbReference>
<feature type="domain" description="Rhodanese" evidence="1">
    <location>
        <begin position="18"/>
        <end position="102"/>
    </location>
</feature>
<dbReference type="PROSITE" id="PS50206">
    <property type="entry name" value="RHODANESE_3"/>
    <property type="match status" value="1"/>
</dbReference>
<accession>A0ABX7VY51</accession>
<reference evidence="2 3" key="1">
    <citation type="submission" date="2019-12" db="EMBL/GenBank/DDBJ databases">
        <title>The whole genome sequencing of a strain isolated from a Mars analog, Dalangtan Playa.</title>
        <authorList>
            <person name="Huang T."/>
        </authorList>
    </citation>
    <scope>NUCLEOTIDE SEQUENCE [LARGE SCALE GENOMIC DNA]</scope>
    <source>
        <strain evidence="2 3">DP4-553-S</strain>
    </source>
</reference>
<dbReference type="Gene3D" id="3.40.250.10">
    <property type="entry name" value="Rhodanese-like domain"/>
    <property type="match status" value="1"/>
</dbReference>
<evidence type="ECO:0000313" key="2">
    <source>
        <dbReference type="EMBL" id="QTN01529.1"/>
    </source>
</evidence>
<dbReference type="InterPro" id="IPR050229">
    <property type="entry name" value="GlpE_sulfurtransferase"/>
</dbReference>